<dbReference type="Gene3D" id="3.30.70.580">
    <property type="entry name" value="Pseudouridine synthase I, catalytic domain, N-terminal subdomain"/>
    <property type="match status" value="1"/>
</dbReference>
<evidence type="ECO:0000313" key="5">
    <source>
        <dbReference type="Proteomes" id="UP000325315"/>
    </source>
</evidence>
<feature type="region of interest" description="Disordered" evidence="3">
    <location>
        <begin position="56"/>
        <end position="81"/>
    </location>
</feature>
<dbReference type="SUPFAM" id="SSF55120">
    <property type="entry name" value="Pseudouridine synthase"/>
    <property type="match status" value="1"/>
</dbReference>
<dbReference type="AlphaFoldDB" id="A0A5B6WT74"/>
<dbReference type="EMBL" id="SMMG02000002">
    <property type="protein sequence ID" value="KAA3485131.1"/>
    <property type="molecule type" value="Genomic_DNA"/>
</dbReference>
<dbReference type="Proteomes" id="UP000325315">
    <property type="component" value="Unassembled WGS sequence"/>
</dbReference>
<dbReference type="InterPro" id="IPR020094">
    <property type="entry name" value="TruA/RsuA/RluB/E/F_N"/>
</dbReference>
<feature type="coiled-coil region" evidence="2">
    <location>
        <begin position="13"/>
        <end position="40"/>
    </location>
</feature>
<dbReference type="GO" id="GO:0005737">
    <property type="term" value="C:cytoplasm"/>
    <property type="evidence" value="ECO:0007669"/>
    <property type="project" value="TreeGrafter"/>
</dbReference>
<sequence>MLNGISESGSDVVGSFISQVQALQNRVKELEAENSKLSSQISKCCCHKTEEMQNGSDVESFKKGVESQRKNTGGDKTRKKKTIERNPGYDLKIMTHHSKRYVALKVMYFGQRFYGFASEAQMDPTVESEIFKALEKTRLLVGDKKESQYSRCGRTDKGVSSVGQVIALFLRSHLKETDGNDKISGELIPEARIG</sequence>
<organism evidence="4 5">
    <name type="scientific">Gossypium australe</name>
    <dbReference type="NCBI Taxonomy" id="47621"/>
    <lineage>
        <taxon>Eukaryota</taxon>
        <taxon>Viridiplantae</taxon>
        <taxon>Streptophyta</taxon>
        <taxon>Embryophyta</taxon>
        <taxon>Tracheophyta</taxon>
        <taxon>Spermatophyta</taxon>
        <taxon>Magnoliopsida</taxon>
        <taxon>eudicotyledons</taxon>
        <taxon>Gunneridae</taxon>
        <taxon>Pentapetalae</taxon>
        <taxon>rosids</taxon>
        <taxon>malvids</taxon>
        <taxon>Malvales</taxon>
        <taxon>Malvaceae</taxon>
        <taxon>Malvoideae</taxon>
        <taxon>Gossypium</taxon>
    </lineage>
</organism>
<reference evidence="5" key="1">
    <citation type="journal article" date="2019" name="Plant Biotechnol. J.">
        <title>Genome sequencing of the Australian wild diploid species Gossypium australe highlights disease resistance and delayed gland morphogenesis.</title>
        <authorList>
            <person name="Cai Y."/>
            <person name="Cai X."/>
            <person name="Wang Q."/>
            <person name="Wang P."/>
            <person name="Zhang Y."/>
            <person name="Cai C."/>
            <person name="Xu Y."/>
            <person name="Wang K."/>
            <person name="Zhou Z."/>
            <person name="Wang C."/>
            <person name="Geng S."/>
            <person name="Li B."/>
            <person name="Dong Q."/>
            <person name="Hou Y."/>
            <person name="Wang H."/>
            <person name="Ai P."/>
            <person name="Liu Z."/>
            <person name="Yi F."/>
            <person name="Sun M."/>
            <person name="An G."/>
            <person name="Cheng J."/>
            <person name="Zhang Y."/>
            <person name="Shi Q."/>
            <person name="Xie Y."/>
            <person name="Shi X."/>
            <person name="Chang Y."/>
            <person name="Huang F."/>
            <person name="Chen Y."/>
            <person name="Hong S."/>
            <person name="Mi L."/>
            <person name="Sun Q."/>
            <person name="Zhang L."/>
            <person name="Zhou B."/>
            <person name="Peng R."/>
            <person name="Zhang X."/>
            <person name="Liu F."/>
        </authorList>
    </citation>
    <scope>NUCLEOTIDE SEQUENCE [LARGE SCALE GENOMIC DNA]</scope>
    <source>
        <strain evidence="5">cv. PA1801</strain>
    </source>
</reference>
<dbReference type="OrthoDB" id="25767at2759"/>
<dbReference type="GO" id="GO:1990481">
    <property type="term" value="P:mRNA pseudouridine synthesis"/>
    <property type="evidence" value="ECO:0007669"/>
    <property type="project" value="TreeGrafter"/>
</dbReference>
<dbReference type="PANTHER" id="PTHR11142:SF5">
    <property type="entry name" value="TRNA PSEUDOURIDINE(38_39) SYNTHASE"/>
    <property type="match status" value="1"/>
</dbReference>
<gene>
    <name evidence="4" type="ORF">EPI10_007155</name>
</gene>
<name>A0A5B6WT74_9ROSI</name>
<evidence type="ECO:0000313" key="4">
    <source>
        <dbReference type="EMBL" id="KAA3485131.1"/>
    </source>
</evidence>
<feature type="compositionally biased region" description="Basic and acidic residues" evidence="3">
    <location>
        <begin position="59"/>
        <end position="76"/>
    </location>
</feature>
<comment type="caution">
    <text evidence="4">The sequence shown here is derived from an EMBL/GenBank/DDBJ whole genome shotgun (WGS) entry which is preliminary data.</text>
</comment>
<dbReference type="GO" id="GO:0031119">
    <property type="term" value="P:tRNA pseudouridine synthesis"/>
    <property type="evidence" value="ECO:0007669"/>
    <property type="project" value="TreeGrafter"/>
</dbReference>
<evidence type="ECO:0000256" key="2">
    <source>
        <dbReference type="SAM" id="Coils"/>
    </source>
</evidence>
<dbReference type="GO" id="GO:0005634">
    <property type="term" value="C:nucleus"/>
    <property type="evidence" value="ECO:0007669"/>
    <property type="project" value="TreeGrafter"/>
</dbReference>
<keyword evidence="2" id="KW-0175">Coiled coil</keyword>
<dbReference type="InterPro" id="IPR020103">
    <property type="entry name" value="PsdUridine_synth_cat_dom_sf"/>
</dbReference>
<keyword evidence="5" id="KW-1185">Reference proteome</keyword>
<protein>
    <submittedName>
        <fullName evidence="4">tRNA pseudouridine(38/39) synthase</fullName>
    </submittedName>
</protein>
<evidence type="ECO:0000256" key="1">
    <source>
        <dbReference type="ARBA" id="ARBA00023235"/>
    </source>
</evidence>
<dbReference type="GO" id="GO:0009982">
    <property type="term" value="F:pseudouridine synthase activity"/>
    <property type="evidence" value="ECO:0007669"/>
    <property type="project" value="InterPro"/>
</dbReference>
<dbReference type="GO" id="GO:0003723">
    <property type="term" value="F:RNA binding"/>
    <property type="evidence" value="ECO:0007669"/>
    <property type="project" value="InterPro"/>
</dbReference>
<accession>A0A5B6WT74</accession>
<keyword evidence="1" id="KW-0413">Isomerase</keyword>
<proteinExistence type="predicted"/>
<dbReference type="InterPro" id="IPR001406">
    <property type="entry name" value="PsdUridine_synth_TruA"/>
</dbReference>
<evidence type="ECO:0000256" key="3">
    <source>
        <dbReference type="SAM" id="MobiDB-lite"/>
    </source>
</evidence>
<dbReference type="PANTHER" id="PTHR11142">
    <property type="entry name" value="PSEUDOURIDYLATE SYNTHASE"/>
    <property type="match status" value="1"/>
</dbReference>